<feature type="compositionally biased region" description="Low complexity" evidence="1">
    <location>
        <begin position="15"/>
        <end position="26"/>
    </location>
</feature>
<organism evidence="4">
    <name type="scientific">Rodentolepis nana</name>
    <name type="common">Dwarf tapeworm</name>
    <name type="synonym">Hymenolepis nana</name>
    <dbReference type="NCBI Taxonomy" id="102285"/>
    <lineage>
        <taxon>Eukaryota</taxon>
        <taxon>Metazoa</taxon>
        <taxon>Spiralia</taxon>
        <taxon>Lophotrochozoa</taxon>
        <taxon>Platyhelminthes</taxon>
        <taxon>Cestoda</taxon>
        <taxon>Eucestoda</taxon>
        <taxon>Cyclophyllidea</taxon>
        <taxon>Hymenolepididae</taxon>
        <taxon>Rodentolepis</taxon>
    </lineage>
</organism>
<feature type="compositionally biased region" description="Polar residues" evidence="1">
    <location>
        <begin position="27"/>
        <end position="42"/>
    </location>
</feature>
<dbReference type="STRING" id="102285.A0A0R3TXR5"/>
<keyword evidence="3" id="KW-1185">Reference proteome</keyword>
<dbReference type="AlphaFoldDB" id="A0A0R3TXR5"/>
<dbReference type="Proteomes" id="UP000278807">
    <property type="component" value="Unassembled WGS sequence"/>
</dbReference>
<proteinExistence type="predicted"/>
<name>A0A0R3TXR5_RODNA</name>
<dbReference type="WBParaSite" id="HNAJ_0001266001-mRNA-1">
    <property type="protein sequence ID" value="HNAJ_0001266001-mRNA-1"/>
    <property type="gene ID" value="HNAJ_0001266001"/>
</dbReference>
<accession>A0A0R3TXR5</accession>
<protein>
    <submittedName>
        <fullName evidence="2 4">Uncharacterized protein</fullName>
    </submittedName>
</protein>
<evidence type="ECO:0000313" key="2">
    <source>
        <dbReference type="EMBL" id="VDO13659.1"/>
    </source>
</evidence>
<feature type="compositionally biased region" description="Low complexity" evidence="1">
    <location>
        <begin position="91"/>
        <end position="106"/>
    </location>
</feature>
<gene>
    <name evidence="2" type="ORF">HNAJ_LOCUS12638</name>
</gene>
<evidence type="ECO:0000313" key="4">
    <source>
        <dbReference type="WBParaSite" id="HNAJ_0001266001-mRNA-1"/>
    </source>
</evidence>
<reference evidence="2 3" key="2">
    <citation type="submission" date="2018-11" db="EMBL/GenBank/DDBJ databases">
        <authorList>
            <consortium name="Pathogen Informatics"/>
        </authorList>
    </citation>
    <scope>NUCLEOTIDE SEQUENCE [LARGE SCALE GENOMIC DNA]</scope>
</reference>
<evidence type="ECO:0000256" key="1">
    <source>
        <dbReference type="SAM" id="MobiDB-lite"/>
    </source>
</evidence>
<feature type="region of interest" description="Disordered" evidence="1">
    <location>
        <begin position="1"/>
        <end position="106"/>
    </location>
</feature>
<sequence>MLSARETATPLSDGPSQPSPFSNSSSAVVETQSPSPSSNKTETLMFHATKNIKQKRQEALPSTALHRLCRRPWSTDPLPDDLKTQLPNECSSSSSSNNSNSDADKQ</sequence>
<reference evidence="4" key="1">
    <citation type="submission" date="2017-02" db="UniProtKB">
        <authorList>
            <consortium name="WormBaseParasite"/>
        </authorList>
    </citation>
    <scope>IDENTIFICATION</scope>
</reference>
<evidence type="ECO:0000313" key="3">
    <source>
        <dbReference type="Proteomes" id="UP000278807"/>
    </source>
</evidence>
<dbReference type="EMBL" id="UZAE01014512">
    <property type="protein sequence ID" value="VDO13659.1"/>
    <property type="molecule type" value="Genomic_DNA"/>
</dbReference>